<dbReference type="EMBL" id="CP022743">
    <property type="protein sequence ID" value="ASU33169.1"/>
    <property type="molecule type" value="Genomic_DNA"/>
</dbReference>
<dbReference type="KEGG" id="muc:MuYL_1271"/>
<keyword evidence="2" id="KW-1185">Reference proteome</keyword>
<dbReference type="RefSeq" id="WP_094569664.1">
    <property type="nucleotide sequence ID" value="NZ_CP022743.1"/>
</dbReference>
<dbReference type="Proteomes" id="UP000215002">
    <property type="component" value="Chromosome"/>
</dbReference>
<gene>
    <name evidence="1" type="ORF">MuYL_1271</name>
</gene>
<protein>
    <submittedName>
        <fullName evidence="1">Uncharacterized protein</fullName>
    </submittedName>
</protein>
<accession>A0A223NTE3</accession>
<evidence type="ECO:0000313" key="2">
    <source>
        <dbReference type="Proteomes" id="UP000215002"/>
    </source>
</evidence>
<evidence type="ECO:0000313" key="1">
    <source>
        <dbReference type="EMBL" id="ASU33169.1"/>
    </source>
</evidence>
<sequence length="111" mass="12618">MKYYIEAWSARQLWLDLAQEERGAYMAQLAPAIQQLIDQGVEIISWGANDADTDKRLNYDFFAIWKFPSDEVAKGFEAMVGAAGWHNYFEQQNLKGDPASPQDIIGKLISM</sequence>
<name>A0A223NTE3_9SPHI</name>
<reference evidence="1 2" key="1">
    <citation type="submission" date="2017-08" db="EMBL/GenBank/DDBJ databases">
        <title>Complete genome sequence of Mucilaginibacter sp. strain BJC16-A31.</title>
        <authorList>
            <consortium name="Henan University of Science and Technology"/>
            <person name="You X."/>
        </authorList>
    </citation>
    <scope>NUCLEOTIDE SEQUENCE [LARGE SCALE GENOMIC DNA]</scope>
    <source>
        <strain evidence="1 2">BJC16-A31</strain>
    </source>
</reference>
<dbReference type="InterPro" id="IPR046724">
    <property type="entry name" value="DUF6616"/>
</dbReference>
<organism evidence="1 2">
    <name type="scientific">Mucilaginibacter xinganensis</name>
    <dbReference type="NCBI Taxonomy" id="1234841"/>
    <lineage>
        <taxon>Bacteria</taxon>
        <taxon>Pseudomonadati</taxon>
        <taxon>Bacteroidota</taxon>
        <taxon>Sphingobacteriia</taxon>
        <taxon>Sphingobacteriales</taxon>
        <taxon>Sphingobacteriaceae</taxon>
        <taxon>Mucilaginibacter</taxon>
    </lineage>
</organism>
<proteinExistence type="predicted"/>
<dbReference type="OrthoDB" id="670883at2"/>
<dbReference type="AlphaFoldDB" id="A0A223NTE3"/>
<dbReference type="Pfam" id="PF20321">
    <property type="entry name" value="DUF6616"/>
    <property type="match status" value="1"/>
</dbReference>